<dbReference type="EMBL" id="BTSY01000001">
    <property type="protein sequence ID" value="GMT10069.1"/>
    <property type="molecule type" value="Genomic_DNA"/>
</dbReference>
<proteinExistence type="predicted"/>
<gene>
    <name evidence="1" type="ORF">PFISCL1PPCAC_1366</name>
</gene>
<feature type="non-terminal residue" evidence="1">
    <location>
        <position position="128"/>
    </location>
</feature>
<dbReference type="AlphaFoldDB" id="A0AAV5USJ9"/>
<keyword evidence="2" id="KW-1185">Reference proteome</keyword>
<organism evidence="1 2">
    <name type="scientific">Pristionchus fissidentatus</name>
    <dbReference type="NCBI Taxonomy" id="1538716"/>
    <lineage>
        <taxon>Eukaryota</taxon>
        <taxon>Metazoa</taxon>
        <taxon>Ecdysozoa</taxon>
        <taxon>Nematoda</taxon>
        <taxon>Chromadorea</taxon>
        <taxon>Rhabditida</taxon>
        <taxon>Rhabditina</taxon>
        <taxon>Diplogasteromorpha</taxon>
        <taxon>Diplogasteroidea</taxon>
        <taxon>Neodiplogasteridae</taxon>
        <taxon>Pristionchus</taxon>
    </lineage>
</organism>
<accession>A0AAV5USJ9</accession>
<feature type="non-terminal residue" evidence="1">
    <location>
        <position position="1"/>
    </location>
</feature>
<evidence type="ECO:0000313" key="1">
    <source>
        <dbReference type="EMBL" id="GMT10069.1"/>
    </source>
</evidence>
<dbReference type="Proteomes" id="UP001432322">
    <property type="component" value="Unassembled WGS sequence"/>
</dbReference>
<evidence type="ECO:0000313" key="2">
    <source>
        <dbReference type="Proteomes" id="UP001432322"/>
    </source>
</evidence>
<sequence length="128" mass="14744">KALEVRSRKRGDEVEYFSKFDLSEGSSVDFSFFERAEVARLEVYKKLPLYIDEQSMESLTKLFSGCAIQVVSLVFDQSTLQNLNLVPSFLKSVHCRNVEFVLEKTFKHNMVDPFRIQLLADDLARNGV</sequence>
<protein>
    <submittedName>
        <fullName evidence="1">Uncharacterized protein</fullName>
    </submittedName>
</protein>
<name>A0AAV5USJ9_9BILA</name>
<comment type="caution">
    <text evidence="1">The sequence shown here is derived from an EMBL/GenBank/DDBJ whole genome shotgun (WGS) entry which is preliminary data.</text>
</comment>
<reference evidence="1" key="1">
    <citation type="submission" date="2023-10" db="EMBL/GenBank/DDBJ databases">
        <title>Genome assembly of Pristionchus species.</title>
        <authorList>
            <person name="Yoshida K."/>
            <person name="Sommer R.J."/>
        </authorList>
    </citation>
    <scope>NUCLEOTIDE SEQUENCE</scope>
    <source>
        <strain evidence="1">RS5133</strain>
    </source>
</reference>